<evidence type="ECO:0008006" key="4">
    <source>
        <dbReference type="Google" id="ProtNLM"/>
    </source>
</evidence>
<feature type="compositionally biased region" description="Low complexity" evidence="1">
    <location>
        <begin position="1299"/>
        <end position="1308"/>
    </location>
</feature>
<accession>A0A0P7AWZ4</accession>
<evidence type="ECO:0000313" key="2">
    <source>
        <dbReference type="EMBL" id="KPM37949.1"/>
    </source>
</evidence>
<feature type="region of interest" description="Disordered" evidence="1">
    <location>
        <begin position="1250"/>
        <end position="1312"/>
    </location>
</feature>
<name>A0A0P7AWZ4_9HYPO</name>
<keyword evidence="3" id="KW-1185">Reference proteome</keyword>
<organism evidence="2 3">
    <name type="scientific">Neonectria ditissima</name>
    <dbReference type="NCBI Taxonomy" id="78410"/>
    <lineage>
        <taxon>Eukaryota</taxon>
        <taxon>Fungi</taxon>
        <taxon>Dikarya</taxon>
        <taxon>Ascomycota</taxon>
        <taxon>Pezizomycotina</taxon>
        <taxon>Sordariomycetes</taxon>
        <taxon>Hypocreomycetidae</taxon>
        <taxon>Hypocreales</taxon>
        <taxon>Nectriaceae</taxon>
        <taxon>Neonectria</taxon>
    </lineage>
</organism>
<reference evidence="2 3" key="1">
    <citation type="submission" date="2015-09" db="EMBL/GenBank/DDBJ databases">
        <title>Draft genome of a European isolate of the apple canker pathogen Neonectria ditissima.</title>
        <authorList>
            <person name="Gomez-Cortecero A."/>
            <person name="Harrison R.J."/>
            <person name="Armitage A.D."/>
        </authorList>
    </citation>
    <scope>NUCLEOTIDE SEQUENCE [LARGE SCALE GENOMIC DNA]</scope>
    <source>
        <strain evidence="2 3">R09/05</strain>
    </source>
</reference>
<protein>
    <recommendedName>
        <fullName evidence="4">Protein NO VEIN C-terminal domain-containing protein</fullName>
    </recommendedName>
</protein>
<dbReference type="STRING" id="78410.A0A0P7AWZ4"/>
<evidence type="ECO:0000313" key="3">
    <source>
        <dbReference type="Proteomes" id="UP000050424"/>
    </source>
</evidence>
<sequence length="1616" mass="180169">MTTQAVAQPDHFARTRLNSRTFNAQARGIASLLRDADAKCYSAALAAGEEPRISIRLSNQGVQVKCNHDGSNTATEASSEPNDDRCCHFYPHSDEESDQGNRRRHQLVLQLQAIHGTVLLSFVNLSSIKIIILDELGKQVWSRLARVKRDVIGDLAVLHTFESKITPPPKTKTTSRYHIVSYSPPDALNHENQFVHNDKEPTGSPSSTRVILAFPVADNGDPMTEKQDLHVVTPIRKGPFNFLVFANFPLSSDSDIMPYSWGDWALRQAIVNALTKALQQFSLNPTLRYSWMRYLPSNADVCSDPFWTQKSTPMSSMLRQLPLFCAESGSKDGKLRSASQLRRLSQDQIDAAGLPLFPDLEADPIYLSVKYECKGADILAEYGLEAVQTKDLIPRLRALVESEAWNAKVFLDRDEDWHSRVARWILHAWEDKHQGWKDALKTMALLPLASGQFRSSADLTPKVYFPDINGIPIPPDVPLGMILPAAAANPDCRKLYQALGVITADAATVRAMLSLKGNDSDETSATSPVSKVSDTHLEYLYLMHPGDGMFIGETPDLSPTWLRIANDQPERLLSRLHKDFCHPAGRKGWLASDEKLATIRETEITCSNGVSWPVWETFLPFPSLLRRCENWLSGEPENTLPFVKLEKPLTEASRDDGAWIELARNFDIGTEDNLTFTLIVLGAVMAEDVRPKETLTRTAVGIYLRLLEQCSAFVGAAGRDDAAERVRSWFSDNPGVLCTPKSGGPDEVDSSCTPEWTFPTACRWSAIPDSISSAQWTLKDVWDPVLKSLGPDDSQKLEHFFRHVLRIWNVAYDDIEEKLDALRSLGGDESGFNALPLSPQKSAKQLYMELEQLTQGADEPALNVIRTAFKEMPLIYVPSQETSGKRWFKTSECVWESGAALVPDVPCLESIYPDFSRLFVEILPTSGLDFQQVFQQLDAIRSKKTILPVYQAKRLLQSLNDLLPDTLDASGTLNFTQNRDFDTKAVALRSEITDCPIFPVRMLDKSVRLMCANDEFSIPDEHTRAELLRGSVEMLDFDIETVRRLDPLVRAAGLAEKYISQSIYVTGRASVGRIFDLDQKLSSTICRRAAVWTSIAAHFKSPRVAGGTSELHHTLTDLRVFAVMKTMPKPATSSANEDRITSPLRIEEAVSGKLRIYIPAASQYLDDREYCLASRLPLELAAYLMQCEPSVVDPRIVCIVGSILQVQPRTALRILRDEAIHFMGPAFEEAALRADQPNLAAIVTPVKKTKPRVRLPPTVTTPKQTEDKAPLAPDVQTQESKDSLDKPTLSSRPSPPSGPSDSGMGKSPMLTHNSSLDIDELLGMPFPPAAVRTRNKYRVEFDPDYGRLLEHVVSKARTAQLPYESPVFDMSALLDVVGNESGTQSSFSFVSGDQTEWQRMVGSAGELFTFELLSGLKPKLPGFSRDNWESVVRHYAAAHPEYADLKMNHNFEQSDILYSDSKSVLTAAFIQRGYLDETWRGTTPDYYIEVKTTTRNLEKAFYMSSDQFDLMQTMSQSQAYQEKKQLYVIFRVYGLNSGRVGVKVYANPMRAKEEQKLDFEWTNESWVVTPRTSPAQPKSESPGSFTWAPVIGASSRFDFGGNFPGFGASPGSSRGG</sequence>
<gene>
    <name evidence="2" type="ORF">AK830_g8628</name>
</gene>
<dbReference type="Proteomes" id="UP000050424">
    <property type="component" value="Unassembled WGS sequence"/>
</dbReference>
<dbReference type="EMBL" id="LKCW01000149">
    <property type="protein sequence ID" value="KPM37949.1"/>
    <property type="molecule type" value="Genomic_DNA"/>
</dbReference>
<dbReference type="OrthoDB" id="1262810at2759"/>
<comment type="caution">
    <text evidence="2">The sequence shown here is derived from an EMBL/GenBank/DDBJ whole genome shotgun (WGS) entry which is preliminary data.</text>
</comment>
<evidence type="ECO:0000256" key="1">
    <source>
        <dbReference type="SAM" id="MobiDB-lite"/>
    </source>
</evidence>
<proteinExistence type="predicted"/>